<dbReference type="InterPro" id="IPR000719">
    <property type="entry name" value="Prot_kinase_dom"/>
</dbReference>
<keyword evidence="6" id="KW-0472">Membrane</keyword>
<keyword evidence="6" id="KW-0812">Transmembrane</keyword>
<keyword evidence="1" id="KW-0808">Transferase</keyword>
<dbReference type="PROSITE" id="PS00108">
    <property type="entry name" value="PROTEIN_KINASE_ST"/>
    <property type="match status" value="1"/>
</dbReference>
<name>A0ABZ2M812_9BACT</name>
<keyword evidence="2" id="KW-0547">Nucleotide-binding</keyword>
<evidence type="ECO:0000259" key="7">
    <source>
        <dbReference type="PROSITE" id="PS50011"/>
    </source>
</evidence>
<gene>
    <name evidence="8" type="ORF">LZC94_15460</name>
</gene>
<dbReference type="SMART" id="SM00220">
    <property type="entry name" value="S_TKc"/>
    <property type="match status" value="1"/>
</dbReference>
<reference evidence="8 9" key="1">
    <citation type="submission" date="2021-12" db="EMBL/GenBank/DDBJ databases">
        <title>Discovery of the Pendulisporaceae a myxobacterial family with distinct sporulation behavior and unique specialized metabolism.</title>
        <authorList>
            <person name="Garcia R."/>
            <person name="Popoff A."/>
            <person name="Bader C.D."/>
            <person name="Loehr J."/>
            <person name="Walesch S."/>
            <person name="Walt C."/>
            <person name="Boldt J."/>
            <person name="Bunk B."/>
            <person name="Haeckl F.J.F.P.J."/>
            <person name="Gunesch A.P."/>
            <person name="Birkelbach J."/>
            <person name="Nuebel U."/>
            <person name="Pietschmann T."/>
            <person name="Bach T."/>
            <person name="Mueller R."/>
        </authorList>
    </citation>
    <scope>NUCLEOTIDE SEQUENCE [LARGE SCALE GENOMIC DNA]</scope>
    <source>
        <strain evidence="8 9">MSr11954</strain>
    </source>
</reference>
<evidence type="ECO:0000313" key="8">
    <source>
        <dbReference type="EMBL" id="WXB18625.1"/>
    </source>
</evidence>
<dbReference type="PROSITE" id="PS50011">
    <property type="entry name" value="PROTEIN_KINASE_DOM"/>
    <property type="match status" value="1"/>
</dbReference>
<protein>
    <submittedName>
        <fullName evidence="8">Serine/threonine protein kinase</fullName>
    </submittedName>
</protein>
<feature type="compositionally biased region" description="Low complexity" evidence="5">
    <location>
        <begin position="390"/>
        <end position="405"/>
    </location>
</feature>
<dbReference type="RefSeq" id="WP_394828256.1">
    <property type="nucleotide sequence ID" value="NZ_CP089984.1"/>
</dbReference>
<keyword evidence="8" id="KW-0723">Serine/threonine-protein kinase</keyword>
<dbReference type="CDD" id="cd14014">
    <property type="entry name" value="STKc_PknB_like"/>
    <property type="match status" value="1"/>
</dbReference>
<dbReference type="PANTHER" id="PTHR43289:SF34">
    <property type="entry name" value="SERINE_THREONINE-PROTEIN KINASE YBDM-RELATED"/>
    <property type="match status" value="1"/>
</dbReference>
<dbReference type="PANTHER" id="PTHR43289">
    <property type="entry name" value="MITOGEN-ACTIVATED PROTEIN KINASE KINASE KINASE 20-RELATED"/>
    <property type="match status" value="1"/>
</dbReference>
<dbReference type="InterPro" id="IPR011009">
    <property type="entry name" value="Kinase-like_dom_sf"/>
</dbReference>
<feature type="transmembrane region" description="Helical" evidence="6">
    <location>
        <begin position="357"/>
        <end position="379"/>
    </location>
</feature>
<dbReference type="Proteomes" id="UP001370348">
    <property type="component" value="Chromosome"/>
</dbReference>
<proteinExistence type="predicted"/>
<keyword evidence="9" id="KW-1185">Reference proteome</keyword>
<dbReference type="GO" id="GO:0004674">
    <property type="term" value="F:protein serine/threonine kinase activity"/>
    <property type="evidence" value="ECO:0007669"/>
    <property type="project" value="UniProtKB-KW"/>
</dbReference>
<dbReference type="Gene3D" id="1.10.510.10">
    <property type="entry name" value="Transferase(Phosphotransferase) domain 1"/>
    <property type="match status" value="1"/>
</dbReference>
<dbReference type="InterPro" id="IPR008271">
    <property type="entry name" value="Ser/Thr_kinase_AS"/>
</dbReference>
<dbReference type="SUPFAM" id="SSF56112">
    <property type="entry name" value="Protein kinase-like (PK-like)"/>
    <property type="match status" value="1"/>
</dbReference>
<dbReference type="Gene3D" id="3.30.200.20">
    <property type="entry name" value="Phosphorylase Kinase, domain 1"/>
    <property type="match status" value="1"/>
</dbReference>
<keyword evidence="3 8" id="KW-0418">Kinase</keyword>
<evidence type="ECO:0000256" key="4">
    <source>
        <dbReference type="ARBA" id="ARBA00022840"/>
    </source>
</evidence>
<keyword evidence="4" id="KW-0067">ATP-binding</keyword>
<evidence type="ECO:0000256" key="3">
    <source>
        <dbReference type="ARBA" id="ARBA00022777"/>
    </source>
</evidence>
<evidence type="ECO:0000313" key="9">
    <source>
        <dbReference type="Proteomes" id="UP001370348"/>
    </source>
</evidence>
<evidence type="ECO:0000256" key="1">
    <source>
        <dbReference type="ARBA" id="ARBA00022679"/>
    </source>
</evidence>
<evidence type="ECO:0000256" key="6">
    <source>
        <dbReference type="SAM" id="Phobius"/>
    </source>
</evidence>
<dbReference type="Pfam" id="PF00069">
    <property type="entry name" value="Pkinase"/>
    <property type="match status" value="1"/>
</dbReference>
<sequence length="488" mass="50636">MHPHRNLVGSVVGSYRLTRLLGEGGVGVVYLGEHPLVGARVAIKVLHEHCAGAPEIVERFVNEAKAANLIQSPHIVRVSDFGCLDDGSHYAVMEYLEGQTLEHILSRIGPMEYRRVVELCRQMAVGMSAAHAAGIIHRDLKPANVFVQFGVEGGPFVRILDFGIAKLLESNWQNQEPAVKSTLAGQVLGTPLYCSPEQAAGEPVTKASDVYALGAIAYELLSGVAPIEGENLMQILVRKATLDAVPIASLCPQLPVELAELVMEMLARKPASRPGSMDEVVRRLDAIVPPAPSRPSRPSGRMSLQSTLVSPVSPLAALKAVPRLNTPTVTEVSAVGIAPPPSSRAPTLRRGARSASLLRRLFAGAMIAVVVLGAASFMVRSRNGAESETGSGHAAAGSRPAAIASLPSPDTPPRSAVAASAPAAPALATVAPEPVASAPSVLGSVPSPASAAVSRPPSVRRPAMAGASSARTAASAPPPAAKLVNPFD</sequence>
<keyword evidence="6" id="KW-1133">Transmembrane helix</keyword>
<feature type="compositionally biased region" description="Low complexity" evidence="5">
    <location>
        <begin position="437"/>
        <end position="475"/>
    </location>
</feature>
<evidence type="ECO:0000256" key="2">
    <source>
        <dbReference type="ARBA" id="ARBA00022741"/>
    </source>
</evidence>
<feature type="region of interest" description="Disordered" evidence="5">
    <location>
        <begin position="437"/>
        <end position="488"/>
    </location>
</feature>
<dbReference type="EMBL" id="CP089984">
    <property type="protein sequence ID" value="WXB18625.1"/>
    <property type="molecule type" value="Genomic_DNA"/>
</dbReference>
<feature type="domain" description="Protein kinase" evidence="7">
    <location>
        <begin position="15"/>
        <end position="288"/>
    </location>
</feature>
<accession>A0ABZ2M812</accession>
<feature type="region of interest" description="Disordered" evidence="5">
    <location>
        <begin position="384"/>
        <end position="419"/>
    </location>
</feature>
<evidence type="ECO:0000256" key="5">
    <source>
        <dbReference type="SAM" id="MobiDB-lite"/>
    </source>
</evidence>
<organism evidence="8 9">
    <name type="scientific">Pendulispora albinea</name>
    <dbReference type="NCBI Taxonomy" id="2741071"/>
    <lineage>
        <taxon>Bacteria</taxon>
        <taxon>Pseudomonadati</taxon>
        <taxon>Myxococcota</taxon>
        <taxon>Myxococcia</taxon>
        <taxon>Myxococcales</taxon>
        <taxon>Sorangiineae</taxon>
        <taxon>Pendulisporaceae</taxon>
        <taxon>Pendulispora</taxon>
    </lineage>
</organism>